<feature type="region of interest" description="Disordered" evidence="1">
    <location>
        <begin position="86"/>
        <end position="139"/>
    </location>
</feature>
<evidence type="ECO:0000313" key="3">
    <source>
        <dbReference type="WBParaSite" id="maker-unitig_42822-snap-gene-0.2-mRNA-1"/>
    </source>
</evidence>
<dbReference type="Proteomes" id="UP000095280">
    <property type="component" value="Unplaced"/>
</dbReference>
<sequence>MAKRLPTCRPLSQGPVTLAARGGGRSPAATLAELPSSHRIATRTVTQLKKPPAVQCLGGRQEISSQPWTRSRQELERLVDSLALPNREFRPSGPPEDGVGIGRVGRLSRRLPPQSATSNSQARQRRRKQQQRPVSKGRLARACYVDAARRLHAEKNESLRTENLGLVKNQADRLREQQNVAYSNYNTPAESSSLLCCSSSGAGSSDDADPSSAHHHGSSPGISTLASQTGEATYRGPIQHRRPAAAHGTNSNGRTVGPLLLLLLASRVEGLAQQLRLLRCRTVNRAKMRA</sequence>
<organism evidence="2 3">
    <name type="scientific">Macrostomum lignano</name>
    <dbReference type="NCBI Taxonomy" id="282301"/>
    <lineage>
        <taxon>Eukaryota</taxon>
        <taxon>Metazoa</taxon>
        <taxon>Spiralia</taxon>
        <taxon>Lophotrochozoa</taxon>
        <taxon>Platyhelminthes</taxon>
        <taxon>Rhabditophora</taxon>
        <taxon>Macrostomorpha</taxon>
        <taxon>Macrostomida</taxon>
        <taxon>Macrostomidae</taxon>
        <taxon>Macrostomum</taxon>
    </lineage>
</organism>
<reference evidence="3" key="1">
    <citation type="submission" date="2016-11" db="UniProtKB">
        <authorList>
            <consortium name="WormBaseParasite"/>
        </authorList>
    </citation>
    <scope>IDENTIFICATION</scope>
</reference>
<feature type="region of interest" description="Disordered" evidence="1">
    <location>
        <begin position="196"/>
        <end position="225"/>
    </location>
</feature>
<name>A0A1I8FQP4_9PLAT</name>
<feature type="region of interest" description="Disordered" evidence="1">
    <location>
        <begin position="1"/>
        <end position="29"/>
    </location>
</feature>
<dbReference type="AlphaFoldDB" id="A0A1I8FQP4"/>
<evidence type="ECO:0000313" key="2">
    <source>
        <dbReference type="Proteomes" id="UP000095280"/>
    </source>
</evidence>
<dbReference type="WBParaSite" id="maker-unitig_42822-snap-gene-0.2-mRNA-1">
    <property type="protein sequence ID" value="maker-unitig_42822-snap-gene-0.2-mRNA-1"/>
    <property type="gene ID" value="maker-unitig_42822-snap-gene-0.2"/>
</dbReference>
<protein>
    <submittedName>
        <fullName evidence="3">BZIP domain-containing protein</fullName>
    </submittedName>
</protein>
<evidence type="ECO:0000256" key="1">
    <source>
        <dbReference type="SAM" id="MobiDB-lite"/>
    </source>
</evidence>
<feature type="compositionally biased region" description="Low complexity" evidence="1">
    <location>
        <begin position="196"/>
        <end position="205"/>
    </location>
</feature>
<keyword evidence="2" id="KW-1185">Reference proteome</keyword>
<proteinExistence type="predicted"/>
<accession>A0A1I8FQP4</accession>